<evidence type="ECO:0000313" key="1">
    <source>
        <dbReference type="EMBL" id="KAK7829313.1"/>
    </source>
</evidence>
<accession>A0AAW0JSC2</accession>
<dbReference type="PANTHER" id="PTHR33710:SF62">
    <property type="entry name" value="DUF4283 DOMAIN PROTEIN"/>
    <property type="match status" value="1"/>
</dbReference>
<protein>
    <recommendedName>
        <fullName evidence="3">Endonuclease/exonuclease/phosphatase</fullName>
    </recommendedName>
</protein>
<dbReference type="InterPro" id="IPR036691">
    <property type="entry name" value="Endo/exonu/phosph_ase_sf"/>
</dbReference>
<evidence type="ECO:0008006" key="3">
    <source>
        <dbReference type="Google" id="ProtNLM"/>
    </source>
</evidence>
<dbReference type="EMBL" id="PKMF04000486">
    <property type="protein sequence ID" value="KAK7829313.1"/>
    <property type="molecule type" value="Genomic_DNA"/>
</dbReference>
<comment type="caution">
    <text evidence="1">The sequence shown here is derived from an EMBL/GenBank/DDBJ whole genome shotgun (WGS) entry which is preliminary data.</text>
</comment>
<dbReference type="AlphaFoldDB" id="A0AAW0JSC2"/>
<sequence length="199" mass="23359">MDLGFVGPKYTWSKHFESSQSIWEHLDRGLATNNWFLRFPGTKIYHLHYYSSDHLPLFINLFGLEIPGKRKVFRFEEMWLSDDKSGETVEAAWTSTESPNPSSTILKKVAKCEQDLTWWNNNCFENVRRTLADKKKLLAATEVEAMRTENNSQVRLLKTEVNVLIDRESRLWSQRSRVLWLSKGDSNSKFFHSKAIKRL</sequence>
<name>A0AAW0JSC2_QUESU</name>
<dbReference type="Proteomes" id="UP000237347">
    <property type="component" value="Unassembled WGS sequence"/>
</dbReference>
<reference evidence="1 2" key="1">
    <citation type="journal article" date="2018" name="Sci. Data">
        <title>The draft genome sequence of cork oak.</title>
        <authorList>
            <person name="Ramos A.M."/>
            <person name="Usie A."/>
            <person name="Barbosa P."/>
            <person name="Barros P.M."/>
            <person name="Capote T."/>
            <person name="Chaves I."/>
            <person name="Simoes F."/>
            <person name="Abreu I."/>
            <person name="Carrasquinho I."/>
            <person name="Faro C."/>
            <person name="Guimaraes J.B."/>
            <person name="Mendonca D."/>
            <person name="Nobrega F."/>
            <person name="Rodrigues L."/>
            <person name="Saibo N.J.M."/>
            <person name="Varela M.C."/>
            <person name="Egas C."/>
            <person name="Matos J."/>
            <person name="Miguel C.M."/>
            <person name="Oliveira M.M."/>
            <person name="Ricardo C.P."/>
            <person name="Goncalves S."/>
        </authorList>
    </citation>
    <scope>NUCLEOTIDE SEQUENCE [LARGE SCALE GENOMIC DNA]</scope>
    <source>
        <strain evidence="2">cv. HL8</strain>
    </source>
</reference>
<keyword evidence="2" id="KW-1185">Reference proteome</keyword>
<gene>
    <name evidence="1" type="ORF">CFP56_029559</name>
</gene>
<proteinExistence type="predicted"/>
<dbReference type="PANTHER" id="PTHR33710">
    <property type="entry name" value="BNAC02G09200D PROTEIN"/>
    <property type="match status" value="1"/>
</dbReference>
<evidence type="ECO:0000313" key="2">
    <source>
        <dbReference type="Proteomes" id="UP000237347"/>
    </source>
</evidence>
<dbReference type="SUPFAM" id="SSF56219">
    <property type="entry name" value="DNase I-like"/>
    <property type="match status" value="1"/>
</dbReference>
<organism evidence="1 2">
    <name type="scientific">Quercus suber</name>
    <name type="common">Cork oak</name>
    <dbReference type="NCBI Taxonomy" id="58331"/>
    <lineage>
        <taxon>Eukaryota</taxon>
        <taxon>Viridiplantae</taxon>
        <taxon>Streptophyta</taxon>
        <taxon>Embryophyta</taxon>
        <taxon>Tracheophyta</taxon>
        <taxon>Spermatophyta</taxon>
        <taxon>Magnoliopsida</taxon>
        <taxon>eudicotyledons</taxon>
        <taxon>Gunneridae</taxon>
        <taxon>Pentapetalae</taxon>
        <taxon>rosids</taxon>
        <taxon>fabids</taxon>
        <taxon>Fagales</taxon>
        <taxon>Fagaceae</taxon>
        <taxon>Quercus</taxon>
    </lineage>
</organism>